<evidence type="ECO:0000256" key="4">
    <source>
        <dbReference type="ARBA" id="ARBA00023136"/>
    </source>
</evidence>
<evidence type="ECO:0000256" key="3">
    <source>
        <dbReference type="ARBA" id="ARBA00022989"/>
    </source>
</evidence>
<evidence type="ECO:0000313" key="6">
    <source>
        <dbReference type="Proteomes" id="UP000631114"/>
    </source>
</evidence>
<dbReference type="InterPro" id="IPR051415">
    <property type="entry name" value="LAAT-1"/>
</dbReference>
<dbReference type="OrthoDB" id="8048523at2759"/>
<keyword evidence="3" id="KW-1133">Transmembrane helix</keyword>
<evidence type="ECO:0000313" key="5">
    <source>
        <dbReference type="EMBL" id="KAF9618397.1"/>
    </source>
</evidence>
<dbReference type="InterPro" id="IPR006603">
    <property type="entry name" value="PQ-loop_rpt"/>
</dbReference>
<gene>
    <name evidence="5" type="ORF">IFM89_001120</name>
</gene>
<keyword evidence="2" id="KW-0812">Transmembrane</keyword>
<comment type="caution">
    <text evidence="5">The sequence shown here is derived from an EMBL/GenBank/DDBJ whole genome shotgun (WGS) entry which is preliminary data.</text>
</comment>
<dbReference type="SMART" id="SM00679">
    <property type="entry name" value="CTNS"/>
    <property type="match status" value="1"/>
</dbReference>
<keyword evidence="4" id="KW-0472">Membrane</keyword>
<evidence type="ECO:0000256" key="2">
    <source>
        <dbReference type="ARBA" id="ARBA00022692"/>
    </source>
</evidence>
<dbReference type="EMBL" id="JADFTS010000002">
    <property type="protein sequence ID" value="KAF9618397.1"/>
    <property type="molecule type" value="Genomic_DNA"/>
</dbReference>
<dbReference type="Proteomes" id="UP000631114">
    <property type="component" value="Unassembled WGS sequence"/>
</dbReference>
<dbReference type="Gene3D" id="1.20.1280.290">
    <property type="match status" value="1"/>
</dbReference>
<dbReference type="FunFam" id="1.20.1280.290:FF:000009">
    <property type="entry name" value="PQ loop repeat family protein"/>
    <property type="match status" value="1"/>
</dbReference>
<name>A0A835M6P0_9MAGN</name>
<feature type="non-terminal residue" evidence="5">
    <location>
        <position position="104"/>
    </location>
</feature>
<dbReference type="PANTHER" id="PTHR16201">
    <property type="entry name" value="SEVEN TRANSMEMBRANE PROTEIN 1-RELATED"/>
    <property type="match status" value="1"/>
</dbReference>
<dbReference type="AlphaFoldDB" id="A0A835M6P0"/>
<dbReference type="GO" id="GO:0015174">
    <property type="term" value="F:basic amino acid transmembrane transporter activity"/>
    <property type="evidence" value="ECO:0007669"/>
    <property type="project" value="UniProtKB-ARBA"/>
</dbReference>
<dbReference type="PANTHER" id="PTHR16201:SF44">
    <property type="entry name" value="SEVEN TRANSMEMBRANE PROTEIN 1"/>
    <property type="match status" value="1"/>
</dbReference>
<dbReference type="Pfam" id="PF04193">
    <property type="entry name" value="PQ-loop"/>
    <property type="match status" value="1"/>
</dbReference>
<accession>A0A835M6P0</accession>
<proteinExistence type="predicted"/>
<evidence type="ECO:0000256" key="1">
    <source>
        <dbReference type="ARBA" id="ARBA00004141"/>
    </source>
</evidence>
<protein>
    <submittedName>
        <fullName evidence="5">Uncharacterized protein</fullName>
    </submittedName>
</protein>
<reference evidence="5 6" key="1">
    <citation type="submission" date="2020-10" db="EMBL/GenBank/DDBJ databases">
        <title>The Coptis chinensis genome and diversification of protoberbering-type alkaloids.</title>
        <authorList>
            <person name="Wang B."/>
            <person name="Shu S."/>
            <person name="Song C."/>
            <person name="Liu Y."/>
        </authorList>
    </citation>
    <scope>NUCLEOTIDE SEQUENCE [LARGE SCALE GENOMIC DNA]</scope>
    <source>
        <strain evidence="5">HL-2020</strain>
        <tissue evidence="5">Leaf</tissue>
    </source>
</reference>
<comment type="subcellular location">
    <subcellularLocation>
        <location evidence="1">Membrane</location>
        <topology evidence="1">Multi-pass membrane protein</topology>
    </subcellularLocation>
</comment>
<dbReference type="GO" id="GO:0098852">
    <property type="term" value="C:lytic vacuole membrane"/>
    <property type="evidence" value="ECO:0007669"/>
    <property type="project" value="UniProtKB-ARBA"/>
</dbReference>
<keyword evidence="6" id="KW-1185">Reference proteome</keyword>
<organism evidence="5 6">
    <name type="scientific">Coptis chinensis</name>
    <dbReference type="NCBI Taxonomy" id="261450"/>
    <lineage>
        <taxon>Eukaryota</taxon>
        <taxon>Viridiplantae</taxon>
        <taxon>Streptophyta</taxon>
        <taxon>Embryophyta</taxon>
        <taxon>Tracheophyta</taxon>
        <taxon>Spermatophyta</taxon>
        <taxon>Magnoliopsida</taxon>
        <taxon>Ranunculales</taxon>
        <taxon>Ranunculaceae</taxon>
        <taxon>Coptidoideae</taxon>
        <taxon>Coptis</taxon>
    </lineage>
</organism>
<sequence>DLPHPFVAQTVCSQWAQTYIKYCLCTRRDGISLALGLLSVLSWGVAEVPQILTNYRQKSAEGLSITFLITWILGDLFNLFGCMLEPATVSNFVLLDKFILFIFF</sequence>